<evidence type="ECO:0000256" key="1">
    <source>
        <dbReference type="ARBA" id="ARBA00004365"/>
    </source>
</evidence>
<feature type="domain" description="Flagellar basal-body/hook protein C-terminal" evidence="9">
    <location>
        <begin position="419"/>
        <end position="456"/>
    </location>
</feature>
<dbReference type="AlphaFoldDB" id="A0A550JGL5"/>
<evidence type="ECO:0000259" key="8">
    <source>
        <dbReference type="Pfam" id="PF00460"/>
    </source>
</evidence>
<dbReference type="EMBL" id="VJVV01000004">
    <property type="protein sequence ID" value="TRO82354.1"/>
    <property type="molecule type" value="Genomic_DNA"/>
</dbReference>
<keyword evidence="11" id="KW-0969">Cilium</keyword>
<reference evidence="11 12" key="1">
    <citation type="submission" date="2019-07" db="EMBL/GenBank/DDBJ databases">
        <title>Insights of Desulfuromonas acetexigens electromicrobiology.</title>
        <authorList>
            <person name="Katuri K."/>
            <person name="Sapireddy V."/>
            <person name="Shaw D.R."/>
            <person name="Saikaly P."/>
        </authorList>
    </citation>
    <scope>NUCLEOTIDE SEQUENCE [LARGE SCALE GENOMIC DNA]</scope>
    <source>
        <strain evidence="11 12">2873</strain>
    </source>
</reference>
<keyword evidence="11" id="KW-0282">Flagellum</keyword>
<dbReference type="PANTHER" id="PTHR30033:SF1">
    <property type="entry name" value="FLAGELLAR HOOK-ASSOCIATED PROTEIN 1"/>
    <property type="match status" value="1"/>
</dbReference>
<evidence type="ECO:0000313" key="11">
    <source>
        <dbReference type="EMBL" id="TRO82354.1"/>
    </source>
</evidence>
<dbReference type="Pfam" id="PF22638">
    <property type="entry name" value="FlgK_D1"/>
    <property type="match status" value="1"/>
</dbReference>
<keyword evidence="6 7" id="KW-0975">Bacterial flagellum</keyword>
<dbReference type="InterPro" id="IPR002371">
    <property type="entry name" value="FlgK"/>
</dbReference>
<feature type="domain" description="Flagellar basal body rod protein N-terminal" evidence="8">
    <location>
        <begin position="8"/>
        <end position="37"/>
    </location>
</feature>
<dbReference type="GO" id="GO:0009424">
    <property type="term" value="C:bacterial-type flagellum hook"/>
    <property type="evidence" value="ECO:0007669"/>
    <property type="project" value="UniProtKB-UniRule"/>
</dbReference>
<keyword evidence="5 7" id="KW-0964">Secreted</keyword>
<proteinExistence type="inferred from homology"/>
<keyword evidence="12" id="KW-1185">Reference proteome</keyword>
<dbReference type="InterPro" id="IPR053927">
    <property type="entry name" value="FlgK_helical"/>
</dbReference>
<comment type="subcellular location">
    <subcellularLocation>
        <location evidence="1 7">Bacterial flagellum</location>
    </subcellularLocation>
    <subcellularLocation>
        <location evidence="2 7">Secreted</location>
    </subcellularLocation>
</comment>
<dbReference type="GO" id="GO:0005198">
    <property type="term" value="F:structural molecule activity"/>
    <property type="evidence" value="ECO:0007669"/>
    <property type="project" value="UniProtKB-UniRule"/>
</dbReference>
<dbReference type="Pfam" id="PF00460">
    <property type="entry name" value="Flg_bb_rod"/>
    <property type="match status" value="1"/>
</dbReference>
<accession>A0A550JGL5</accession>
<evidence type="ECO:0000259" key="9">
    <source>
        <dbReference type="Pfam" id="PF06429"/>
    </source>
</evidence>
<dbReference type="InterPro" id="IPR001444">
    <property type="entry name" value="Flag_bb_rod_N"/>
</dbReference>
<feature type="domain" description="Flagellar hook-associated protein FlgK helical" evidence="10">
    <location>
        <begin position="95"/>
        <end position="324"/>
    </location>
</feature>
<dbReference type="Proteomes" id="UP000317155">
    <property type="component" value="Unassembled WGS sequence"/>
</dbReference>
<sequence>MSGLINALNIGKSSLLDGQRAIEVVGNNISNVNTEGYSRQVPVFTDFPTLNMNGFMVGRGSKIDVLDREYNNFLAKMMQEKSSALGEEDAKSTPLDEMERIISISENGLSGSIDNFFGSWQDLTGDPGSRVNRDLVLQSGERLAQDFQATVSELAKLSESMNTMLQSRVDDLNLSINEVASLNLRISTIESTGQPALADRDKRDLLLQKITSLVGGTNTENAAGMASIFLPNGLPLVSDATVMPVLTERVGDTLQISLDLGSHKYELNTERVGGEMRGLMYLRDEFIPEKVADLDKLANGIITEVNALHRAGTGLDGITGRDFFAPLGEEAGAAAMIRMNLGNYREVAAGDSNAPGDNTNALRLSALGTARVMDGSETFVGYYARIAGDVGVEASRNKLALAGNRDALTQVANLRDNTVGVSLEEEMISLIKFQKSFEASAKYLSTVDEVMSQLLAIRG</sequence>
<dbReference type="GO" id="GO:0044780">
    <property type="term" value="P:bacterial-type flagellum assembly"/>
    <property type="evidence" value="ECO:0007669"/>
    <property type="project" value="InterPro"/>
</dbReference>
<evidence type="ECO:0000259" key="10">
    <source>
        <dbReference type="Pfam" id="PF22638"/>
    </source>
</evidence>
<protein>
    <recommendedName>
        <fullName evidence="4 7">Flagellar hook-associated protein 1</fullName>
        <shortName evidence="7">HAP1</shortName>
    </recommendedName>
</protein>
<comment type="similarity">
    <text evidence="3 7">Belongs to the flagella basal body rod proteins family.</text>
</comment>
<dbReference type="NCBIfam" id="TIGR02492">
    <property type="entry name" value="flgK_ends"/>
    <property type="match status" value="1"/>
</dbReference>
<dbReference type="PRINTS" id="PR01005">
    <property type="entry name" value="FLGHOOKAP1"/>
</dbReference>
<evidence type="ECO:0000256" key="2">
    <source>
        <dbReference type="ARBA" id="ARBA00004613"/>
    </source>
</evidence>
<organism evidence="11 12">
    <name type="scientific">Trichloromonas acetexigens</name>
    <dbReference type="NCBI Taxonomy" id="38815"/>
    <lineage>
        <taxon>Bacteria</taxon>
        <taxon>Pseudomonadati</taxon>
        <taxon>Thermodesulfobacteriota</taxon>
        <taxon>Desulfuromonadia</taxon>
        <taxon>Desulfuromonadales</taxon>
        <taxon>Trichloromonadaceae</taxon>
        <taxon>Trichloromonas</taxon>
    </lineage>
</organism>
<dbReference type="PANTHER" id="PTHR30033">
    <property type="entry name" value="FLAGELLAR HOOK-ASSOCIATED PROTEIN 1"/>
    <property type="match status" value="1"/>
</dbReference>
<evidence type="ECO:0000256" key="3">
    <source>
        <dbReference type="ARBA" id="ARBA00009677"/>
    </source>
</evidence>
<evidence type="ECO:0000313" key="12">
    <source>
        <dbReference type="Proteomes" id="UP000317155"/>
    </source>
</evidence>
<evidence type="ECO:0000256" key="5">
    <source>
        <dbReference type="ARBA" id="ARBA00022525"/>
    </source>
</evidence>
<evidence type="ECO:0000256" key="6">
    <source>
        <dbReference type="ARBA" id="ARBA00023143"/>
    </source>
</evidence>
<dbReference type="RefSeq" id="WP_092057405.1">
    <property type="nucleotide sequence ID" value="NZ_FOJJ01000034.1"/>
</dbReference>
<dbReference type="Pfam" id="PF06429">
    <property type="entry name" value="Flg_bbr_C"/>
    <property type="match status" value="1"/>
</dbReference>
<dbReference type="SUPFAM" id="SSF64518">
    <property type="entry name" value="Phase 1 flagellin"/>
    <property type="match status" value="1"/>
</dbReference>
<dbReference type="GO" id="GO:0005576">
    <property type="term" value="C:extracellular region"/>
    <property type="evidence" value="ECO:0007669"/>
    <property type="project" value="UniProtKB-SubCell"/>
</dbReference>
<gene>
    <name evidence="7 11" type="primary">flgK</name>
    <name evidence="11" type="ORF">FL622_07190</name>
</gene>
<comment type="caution">
    <text evidence="11">The sequence shown here is derived from an EMBL/GenBank/DDBJ whole genome shotgun (WGS) entry which is preliminary data.</text>
</comment>
<dbReference type="InterPro" id="IPR010930">
    <property type="entry name" value="Flg_bb/hook_C_dom"/>
</dbReference>
<evidence type="ECO:0000256" key="7">
    <source>
        <dbReference type="RuleBase" id="RU362065"/>
    </source>
</evidence>
<keyword evidence="11" id="KW-0966">Cell projection</keyword>
<evidence type="ECO:0000256" key="4">
    <source>
        <dbReference type="ARBA" id="ARBA00016244"/>
    </source>
</evidence>
<dbReference type="OrthoDB" id="9802553at2"/>
<name>A0A550JGL5_9BACT</name>